<reference evidence="2" key="1">
    <citation type="submission" date="2021-06" db="EMBL/GenBank/DDBJ databases">
        <authorList>
            <person name="Kallberg Y."/>
            <person name="Tangrot J."/>
            <person name="Rosling A."/>
        </authorList>
    </citation>
    <scope>NUCLEOTIDE SEQUENCE</scope>
    <source>
        <strain evidence="2">FL966</strain>
    </source>
</reference>
<feature type="non-terminal residue" evidence="2">
    <location>
        <position position="773"/>
    </location>
</feature>
<organism evidence="2 3">
    <name type="scientific">Cetraspora pellucida</name>
    <dbReference type="NCBI Taxonomy" id="1433469"/>
    <lineage>
        <taxon>Eukaryota</taxon>
        <taxon>Fungi</taxon>
        <taxon>Fungi incertae sedis</taxon>
        <taxon>Mucoromycota</taxon>
        <taxon>Glomeromycotina</taxon>
        <taxon>Glomeromycetes</taxon>
        <taxon>Diversisporales</taxon>
        <taxon>Gigasporaceae</taxon>
        <taxon>Cetraspora</taxon>
    </lineage>
</organism>
<dbReference type="AlphaFoldDB" id="A0A9N9JGX9"/>
<evidence type="ECO:0000313" key="3">
    <source>
        <dbReference type="Proteomes" id="UP000789759"/>
    </source>
</evidence>
<accession>A0A9N9JGX9</accession>
<keyword evidence="1" id="KW-1133">Transmembrane helix</keyword>
<name>A0A9N9JGX9_9GLOM</name>
<dbReference type="OrthoDB" id="2420894at2759"/>
<gene>
    <name evidence="2" type="ORF">CPELLU_LOCUS16348</name>
</gene>
<feature type="transmembrane region" description="Helical" evidence="1">
    <location>
        <begin position="602"/>
        <end position="621"/>
    </location>
</feature>
<feature type="transmembrane region" description="Helical" evidence="1">
    <location>
        <begin position="718"/>
        <end position="738"/>
    </location>
</feature>
<evidence type="ECO:0000256" key="1">
    <source>
        <dbReference type="SAM" id="Phobius"/>
    </source>
</evidence>
<sequence>NNIIPEKGFLRLSAISGTGDYEWSQYSQSIDENFTSFQLTVIATLDGGYAIVYANTTTRNTTFEFASTAGLYVQILGYNQTSTPKRIILYELPQKNLTFLQLYCSVDYVAIGHSCIVTVNHTQTTVNQVNTTVTATTTVAGPAGTSAVPIATTVPQSISSQNTDIFYVKIRFLSSGALLSLDPVSPSSNNTLGVNVKTLPYGGYILLSRERSKVDSVSVNLNFSLFDEDNKLSDYSFPTKPIVANLLGAIDVTQNNTFLVALNESSLNSWSFLSVSLPKLNPYNDNGYGNFHISDTYPQNKLVNLELGYNTINITYHDSIKFSDGVLTIYQTTSDGSFLRQAINSRTCDTSTRCKVADKVVILKVLDCTFNEPNGTYYIKMDTNFVQSAQYGEPILGIDPNLWTFQTVNSGDSGLHDSSITGSIRLTIDGTRHFQNMSSSEKSDFLDALVNELTIKVPTEKKRLNTNQNVQLDTSSKSNLLILLTINGAQPGNKLYSNDVQKNLDQLIRNKQDTPISIGNSTYLDDIYGFQTNKQFSDLFEANKIKFIIVFVAIAINLLIFLVFRLRSPDGDNLIILTLGLTIFRFVSYLIFVIFDSTVISFLYLPSISFLVIPVAVNLILSFSVLVTERSKEFVEWLGNYTRVAVTIALLSGANIDLLSLIKSYLMEWDFLNAPLSRNALRVIFWGGCVNILLADIPQLVIQIFYIRYSVVFDPIPVITLIASGISTFSNLLTKIFIRFVAYEEYLKSHTEKIDKRTSVMDRKAEENEIEST</sequence>
<protein>
    <submittedName>
        <fullName evidence="2">8503_t:CDS:1</fullName>
    </submittedName>
</protein>
<dbReference type="Proteomes" id="UP000789759">
    <property type="component" value="Unassembled WGS sequence"/>
</dbReference>
<feature type="transmembrane region" description="Helical" evidence="1">
    <location>
        <begin position="683"/>
        <end position="706"/>
    </location>
</feature>
<feature type="transmembrane region" description="Helical" evidence="1">
    <location>
        <begin position="547"/>
        <end position="568"/>
    </location>
</feature>
<keyword evidence="1" id="KW-0812">Transmembrane</keyword>
<keyword evidence="3" id="KW-1185">Reference proteome</keyword>
<comment type="caution">
    <text evidence="2">The sequence shown here is derived from an EMBL/GenBank/DDBJ whole genome shotgun (WGS) entry which is preliminary data.</text>
</comment>
<dbReference type="EMBL" id="CAJVQA010023906">
    <property type="protein sequence ID" value="CAG8780325.1"/>
    <property type="molecule type" value="Genomic_DNA"/>
</dbReference>
<feature type="transmembrane region" description="Helical" evidence="1">
    <location>
        <begin position="574"/>
        <end position="595"/>
    </location>
</feature>
<keyword evidence="1" id="KW-0472">Membrane</keyword>
<evidence type="ECO:0000313" key="2">
    <source>
        <dbReference type="EMBL" id="CAG8780325.1"/>
    </source>
</evidence>
<proteinExistence type="predicted"/>